<evidence type="ECO:0000313" key="2">
    <source>
        <dbReference type="EMBL" id="RJE17841.1"/>
    </source>
</evidence>
<reference evidence="3" key="1">
    <citation type="submission" date="2017-02" db="EMBL/GenBank/DDBJ databases">
        <authorList>
            <person name="Tafer H."/>
            <person name="Lopandic K."/>
        </authorList>
    </citation>
    <scope>NUCLEOTIDE SEQUENCE [LARGE SCALE GENOMIC DNA]</scope>
    <source>
        <strain evidence="3">CBS 366.77</strain>
    </source>
</reference>
<organism evidence="2 3">
    <name type="scientific">Aspergillus sclerotialis</name>
    <dbReference type="NCBI Taxonomy" id="2070753"/>
    <lineage>
        <taxon>Eukaryota</taxon>
        <taxon>Fungi</taxon>
        <taxon>Dikarya</taxon>
        <taxon>Ascomycota</taxon>
        <taxon>Pezizomycotina</taxon>
        <taxon>Eurotiomycetes</taxon>
        <taxon>Eurotiomycetidae</taxon>
        <taxon>Eurotiales</taxon>
        <taxon>Aspergillaceae</taxon>
        <taxon>Aspergillus</taxon>
        <taxon>Aspergillus subgen. Polypaecilum</taxon>
    </lineage>
</organism>
<dbReference type="AlphaFoldDB" id="A0A3A2ZL07"/>
<accession>A0A3A2ZL07</accession>
<dbReference type="Proteomes" id="UP000266188">
    <property type="component" value="Unassembled WGS sequence"/>
</dbReference>
<evidence type="ECO:0000313" key="3">
    <source>
        <dbReference type="Proteomes" id="UP000266188"/>
    </source>
</evidence>
<feature type="region of interest" description="Disordered" evidence="1">
    <location>
        <begin position="46"/>
        <end position="74"/>
    </location>
</feature>
<proteinExistence type="predicted"/>
<gene>
    <name evidence="2" type="ORF">PHISCL_09824</name>
</gene>
<keyword evidence="3" id="KW-1185">Reference proteome</keyword>
<dbReference type="EMBL" id="MVGC01000694">
    <property type="protein sequence ID" value="RJE17841.1"/>
    <property type="molecule type" value="Genomic_DNA"/>
</dbReference>
<comment type="caution">
    <text evidence="2">The sequence shown here is derived from an EMBL/GenBank/DDBJ whole genome shotgun (WGS) entry which is preliminary data.</text>
</comment>
<sequence length="74" mass="8021">MSFAYVASKTNPDLILPPVAATAYAVSTDPEYNTAILYKDVESVGPQEEKVKLQTDNGDSSDAAGMPYFEERMA</sequence>
<name>A0A3A2ZL07_9EURO</name>
<evidence type="ECO:0000256" key="1">
    <source>
        <dbReference type="SAM" id="MobiDB-lite"/>
    </source>
</evidence>
<protein>
    <submittedName>
        <fullName evidence="2">Uncharacterized protein</fullName>
    </submittedName>
</protein>